<organism evidence="2 3">
    <name type="scientific">Phialocephala subalpina</name>
    <dbReference type="NCBI Taxonomy" id="576137"/>
    <lineage>
        <taxon>Eukaryota</taxon>
        <taxon>Fungi</taxon>
        <taxon>Dikarya</taxon>
        <taxon>Ascomycota</taxon>
        <taxon>Pezizomycotina</taxon>
        <taxon>Leotiomycetes</taxon>
        <taxon>Helotiales</taxon>
        <taxon>Mollisiaceae</taxon>
        <taxon>Phialocephala</taxon>
        <taxon>Phialocephala fortinii species complex</taxon>
    </lineage>
</organism>
<keyword evidence="1" id="KW-0175">Coiled coil</keyword>
<dbReference type="OrthoDB" id="4156714at2759"/>
<evidence type="ECO:0000313" key="2">
    <source>
        <dbReference type="EMBL" id="CZR52834.1"/>
    </source>
</evidence>
<dbReference type="AlphaFoldDB" id="A0A1L7WJ85"/>
<reference evidence="2 3" key="1">
    <citation type="submission" date="2016-03" db="EMBL/GenBank/DDBJ databases">
        <authorList>
            <person name="Ploux O."/>
        </authorList>
    </citation>
    <scope>NUCLEOTIDE SEQUENCE [LARGE SCALE GENOMIC DNA]</scope>
    <source>
        <strain evidence="2 3">UAMH 11012</strain>
    </source>
</reference>
<sequence>MHLKRQGPGVHEMLYQWLQTSINGYKDCSDGCEDLQFLTRTKKSNKKIRALEKYIEKLSRKNTELKKGNKNAISNLENLHEKIATLQIRDTGHLERIRELENLTRMIICLKHITKIESLQERVKQLTREKQEMEEQIRTAQRERTIQGNIMDLHGEVKEWAKSWGRISFSVIDHSNLEKREEALDQLAAVVVLENGHILLALRTEEMSTKASVLCVSAVLAQYVYSKALGAPFRPRRQLATGQMVCKNVNESKVQVWRRDMMLILDPSSFEGASPAELRAQEDVAKRRTQAASSLTSAFLNEKMGCLLPILEPVEAASRHKQLQPTFQSLEVEWKDLWERRAE</sequence>
<protein>
    <submittedName>
        <fullName evidence="2">Uncharacterized protein</fullName>
    </submittedName>
</protein>
<feature type="coiled-coil region" evidence="1">
    <location>
        <begin position="41"/>
        <end position="143"/>
    </location>
</feature>
<name>A0A1L7WJ85_9HELO</name>
<evidence type="ECO:0000313" key="3">
    <source>
        <dbReference type="Proteomes" id="UP000184330"/>
    </source>
</evidence>
<proteinExistence type="predicted"/>
<dbReference type="Proteomes" id="UP000184330">
    <property type="component" value="Unassembled WGS sequence"/>
</dbReference>
<accession>A0A1L7WJ85</accession>
<keyword evidence="3" id="KW-1185">Reference proteome</keyword>
<evidence type="ECO:0000256" key="1">
    <source>
        <dbReference type="SAM" id="Coils"/>
    </source>
</evidence>
<gene>
    <name evidence="2" type="ORF">PAC_02711</name>
</gene>
<dbReference type="EMBL" id="FJOG01000003">
    <property type="protein sequence ID" value="CZR52834.1"/>
    <property type="molecule type" value="Genomic_DNA"/>
</dbReference>